<proteinExistence type="inferred from homology"/>
<feature type="signal peptide" evidence="2">
    <location>
        <begin position="1"/>
        <end position="30"/>
    </location>
</feature>
<reference evidence="4 5" key="1">
    <citation type="submission" date="2018-06" db="EMBL/GenBank/DDBJ databases">
        <title>Genomic Encyclopedia of Type Strains, Phase IV (KMG-IV): sequencing the most valuable type-strain genomes for metagenomic binning, comparative biology and taxonomic classification.</title>
        <authorList>
            <person name="Goeker M."/>
        </authorList>
    </citation>
    <scope>NUCLEOTIDE SEQUENCE [LARGE SCALE GENOMIC DNA]</scope>
    <source>
        <strain evidence="4 5">DSM 25532</strain>
    </source>
</reference>
<dbReference type="PANTHER" id="PTHR43569:SF2">
    <property type="entry name" value="AMIDOHYDROLASE-RELATED DOMAIN-CONTAINING PROTEIN"/>
    <property type="match status" value="1"/>
</dbReference>
<feature type="domain" description="Amidohydrolase-related" evidence="3">
    <location>
        <begin position="37"/>
        <end position="313"/>
    </location>
</feature>
<evidence type="ECO:0000256" key="1">
    <source>
        <dbReference type="ARBA" id="ARBA00038310"/>
    </source>
</evidence>
<evidence type="ECO:0000313" key="4">
    <source>
        <dbReference type="EMBL" id="RBP45030.1"/>
    </source>
</evidence>
<organism evidence="4 5">
    <name type="scientific">Roseimicrobium gellanilyticum</name>
    <dbReference type="NCBI Taxonomy" id="748857"/>
    <lineage>
        <taxon>Bacteria</taxon>
        <taxon>Pseudomonadati</taxon>
        <taxon>Verrucomicrobiota</taxon>
        <taxon>Verrucomicrobiia</taxon>
        <taxon>Verrucomicrobiales</taxon>
        <taxon>Verrucomicrobiaceae</taxon>
        <taxon>Roseimicrobium</taxon>
    </lineage>
</organism>
<dbReference type="OrthoDB" id="5450317at2"/>
<keyword evidence="2" id="KW-0732">Signal</keyword>
<gene>
    <name evidence="4" type="ORF">DES53_10325</name>
</gene>
<dbReference type="PANTHER" id="PTHR43569">
    <property type="entry name" value="AMIDOHYDROLASE"/>
    <property type="match status" value="1"/>
</dbReference>
<name>A0A366HNE7_9BACT</name>
<feature type="chain" id="PRO_5016586195" evidence="2">
    <location>
        <begin position="31"/>
        <end position="317"/>
    </location>
</feature>
<dbReference type="InterPro" id="IPR032466">
    <property type="entry name" value="Metal_Hydrolase"/>
</dbReference>
<protein>
    <submittedName>
        <fullName evidence="4">Secreted protein</fullName>
    </submittedName>
</protein>
<dbReference type="NCBIfam" id="TIGR01409">
    <property type="entry name" value="TAT_signal_seq"/>
    <property type="match status" value="1"/>
</dbReference>
<comment type="caution">
    <text evidence="4">The sequence shown here is derived from an EMBL/GenBank/DDBJ whole genome shotgun (WGS) entry which is preliminary data.</text>
</comment>
<dbReference type="EMBL" id="QNRR01000003">
    <property type="protein sequence ID" value="RBP45030.1"/>
    <property type="molecule type" value="Genomic_DNA"/>
</dbReference>
<dbReference type="InterPro" id="IPR019546">
    <property type="entry name" value="TAT_signal_bac_arc"/>
</dbReference>
<dbReference type="Proteomes" id="UP000253426">
    <property type="component" value="Unassembled WGS sequence"/>
</dbReference>
<keyword evidence="5" id="KW-1185">Reference proteome</keyword>
<comment type="similarity">
    <text evidence="1">Belongs to the metallo-dependent hydrolases superfamily.</text>
</comment>
<dbReference type="PROSITE" id="PS51318">
    <property type="entry name" value="TAT"/>
    <property type="match status" value="1"/>
</dbReference>
<accession>A0A366HNE7</accession>
<dbReference type="InterPro" id="IPR006311">
    <property type="entry name" value="TAT_signal"/>
</dbReference>
<evidence type="ECO:0000259" key="3">
    <source>
        <dbReference type="Pfam" id="PF04909"/>
    </source>
</evidence>
<dbReference type="SUPFAM" id="SSF51556">
    <property type="entry name" value="Metallo-dependent hydrolases"/>
    <property type="match status" value="1"/>
</dbReference>
<dbReference type="GO" id="GO:0016787">
    <property type="term" value="F:hydrolase activity"/>
    <property type="evidence" value="ECO:0007669"/>
    <property type="project" value="InterPro"/>
</dbReference>
<dbReference type="InterPro" id="IPR052350">
    <property type="entry name" value="Metallo-dep_Lactonases"/>
</dbReference>
<evidence type="ECO:0000256" key="2">
    <source>
        <dbReference type="SAM" id="SignalP"/>
    </source>
</evidence>
<dbReference type="AlphaFoldDB" id="A0A366HNE7"/>
<sequence>MNRRQFLRNTSLATAGLAASQAALPSSASAAESYPIIDTHVHFYNPKRPGGVPWPPQNSPLYRTVLPDDWAKLAAPLGVTATVVVEASPLVEDNQWILDIAANDKRIIGLVGNLDPMAPDFSAHLKRFVANPLFCGIRNRRPNAELPDLVSKPEFMKSMQLMAEKGLELDVNGPMDKQGEATAKLAEAIPDLRLVINHLGASGDPQSLRPGWKEGIKRASENQNVYCKVSALVEQTKTEYGKAPTDTAYYLPILDHLWECFGEDRLIYGSNWPVSDKGAGYDVVFRIVKEYFTSKGEDAAKKYFYRNSEEAYRWVAR</sequence>
<dbReference type="Pfam" id="PF04909">
    <property type="entry name" value="Amidohydro_2"/>
    <property type="match status" value="1"/>
</dbReference>
<dbReference type="RefSeq" id="WP_113958176.1">
    <property type="nucleotide sequence ID" value="NZ_QNRR01000003.1"/>
</dbReference>
<dbReference type="Gene3D" id="3.20.20.140">
    <property type="entry name" value="Metal-dependent hydrolases"/>
    <property type="match status" value="1"/>
</dbReference>
<evidence type="ECO:0000313" key="5">
    <source>
        <dbReference type="Proteomes" id="UP000253426"/>
    </source>
</evidence>
<dbReference type="InterPro" id="IPR006680">
    <property type="entry name" value="Amidohydro-rel"/>
</dbReference>